<reference evidence="3 4" key="1">
    <citation type="journal article" date="2012" name="Appl. Environ. Microbiol.">
        <title>Short-read sequencing for genomic analysis of the brown rot fungus Fibroporia radiculosa.</title>
        <authorList>
            <person name="Tang J.D."/>
            <person name="Perkins A.D."/>
            <person name="Sonstegard T.S."/>
            <person name="Schroeder S.G."/>
            <person name="Burgess S.C."/>
            <person name="Diehl S.V."/>
        </authorList>
    </citation>
    <scope>NUCLEOTIDE SEQUENCE [LARGE SCALE GENOMIC DNA]</scope>
    <source>
        <strain evidence="3 4">TFFH 294</strain>
    </source>
</reference>
<accession>J4GXT0</accession>
<dbReference type="Proteomes" id="UP000006352">
    <property type="component" value="Unassembled WGS sequence"/>
</dbReference>
<evidence type="ECO:0000256" key="1">
    <source>
        <dbReference type="SAM" id="MobiDB-lite"/>
    </source>
</evidence>
<keyword evidence="2" id="KW-0812">Transmembrane</keyword>
<proteinExistence type="predicted"/>
<keyword evidence="4" id="KW-1185">Reference proteome</keyword>
<gene>
    <name evidence="3" type="ORF">FIBRA_09019</name>
</gene>
<organism evidence="3 4">
    <name type="scientific">Fibroporia radiculosa</name>
    <dbReference type="NCBI Taxonomy" id="599839"/>
    <lineage>
        <taxon>Eukaryota</taxon>
        <taxon>Fungi</taxon>
        <taxon>Dikarya</taxon>
        <taxon>Basidiomycota</taxon>
        <taxon>Agaricomycotina</taxon>
        <taxon>Agaricomycetes</taxon>
        <taxon>Polyporales</taxon>
        <taxon>Fibroporiaceae</taxon>
        <taxon>Fibroporia</taxon>
    </lineage>
</organism>
<dbReference type="EMBL" id="HE797468">
    <property type="protein sequence ID" value="CCM06725.1"/>
    <property type="molecule type" value="Genomic_DNA"/>
</dbReference>
<dbReference type="AlphaFoldDB" id="J4GXT0"/>
<sequence>MISEIIVIAVTWKNTFQGWRVASRGAIDASTLTVILRDGTIYFIFLLILNILEVVTAAPLVSESVFGGYVTLFLIPMACILISRFLLNLRRISASGREMRSQRSPSTFTSRADWQTLEFASQFVGNMGALLDYADAGGDDIEEPTAETVTAAPTQETPPIVDLLRFISSSTSLSFSLILHVSQSIAHAVSAPLITLIATLYPILLYIFSPVLVFAEVALDAFVRTPYAILTGVFAALYPLYVFIGASCICAACVGLGARICAKAIRRMLFSSPRSTAPAPPPAKPRKRVSIKEEKRR</sequence>
<dbReference type="RefSeq" id="XP_012186008.1">
    <property type="nucleotide sequence ID" value="XM_012330618.1"/>
</dbReference>
<evidence type="ECO:0000313" key="4">
    <source>
        <dbReference type="Proteomes" id="UP000006352"/>
    </source>
</evidence>
<dbReference type="GeneID" id="24101625"/>
<dbReference type="HOGENOM" id="CLU_937010_0_0_1"/>
<feature type="transmembrane region" description="Helical" evidence="2">
    <location>
        <begin position="66"/>
        <end position="87"/>
    </location>
</feature>
<evidence type="ECO:0000313" key="3">
    <source>
        <dbReference type="EMBL" id="CCM06725.1"/>
    </source>
</evidence>
<dbReference type="OrthoDB" id="3366475at2759"/>
<feature type="transmembrane region" description="Helical" evidence="2">
    <location>
        <begin position="193"/>
        <end position="215"/>
    </location>
</feature>
<name>J4GXT0_9APHY</name>
<evidence type="ECO:0000256" key="2">
    <source>
        <dbReference type="SAM" id="Phobius"/>
    </source>
</evidence>
<evidence type="ECO:0008006" key="5">
    <source>
        <dbReference type="Google" id="ProtNLM"/>
    </source>
</evidence>
<feature type="transmembrane region" description="Helical" evidence="2">
    <location>
        <begin position="227"/>
        <end position="258"/>
    </location>
</feature>
<keyword evidence="2" id="KW-0472">Membrane</keyword>
<feature type="transmembrane region" description="Helical" evidence="2">
    <location>
        <begin position="41"/>
        <end position="60"/>
    </location>
</feature>
<protein>
    <recommendedName>
        <fullName evidence="5">Transmembrane protein</fullName>
    </recommendedName>
</protein>
<dbReference type="InParanoid" id="J4GXT0"/>
<feature type="region of interest" description="Disordered" evidence="1">
    <location>
        <begin position="273"/>
        <end position="297"/>
    </location>
</feature>
<keyword evidence="2" id="KW-1133">Transmembrane helix</keyword>